<accession>A0A7W7VY15</accession>
<feature type="compositionally biased region" description="Basic and acidic residues" evidence="1">
    <location>
        <begin position="1"/>
        <end position="14"/>
    </location>
</feature>
<protein>
    <submittedName>
        <fullName evidence="2">Uncharacterized protein</fullName>
    </submittedName>
</protein>
<dbReference type="Proteomes" id="UP000540506">
    <property type="component" value="Unassembled WGS sequence"/>
</dbReference>
<dbReference type="EMBL" id="JACHJV010000001">
    <property type="protein sequence ID" value="MBB4927076.1"/>
    <property type="molecule type" value="Genomic_DNA"/>
</dbReference>
<keyword evidence="3" id="KW-1185">Reference proteome</keyword>
<evidence type="ECO:0000256" key="1">
    <source>
        <dbReference type="SAM" id="MobiDB-lite"/>
    </source>
</evidence>
<feature type="region of interest" description="Disordered" evidence="1">
    <location>
        <begin position="1"/>
        <end position="27"/>
    </location>
</feature>
<sequence length="60" mass="6726">MAKTMEQYRAEQRAKKPSSNPLDDYDPTAVDRYAKHLGAGSVYVQVCECPKHRRLTDGAA</sequence>
<evidence type="ECO:0000313" key="2">
    <source>
        <dbReference type="EMBL" id="MBB4927076.1"/>
    </source>
</evidence>
<reference evidence="2 3" key="1">
    <citation type="submission" date="2020-08" db="EMBL/GenBank/DDBJ databases">
        <title>Sequencing the genomes of 1000 actinobacteria strains.</title>
        <authorList>
            <person name="Klenk H.-P."/>
        </authorList>
    </citation>
    <scope>NUCLEOTIDE SEQUENCE [LARGE SCALE GENOMIC DNA]</scope>
    <source>
        <strain evidence="2 3">DSM 41654</strain>
    </source>
</reference>
<organism evidence="2 3">
    <name type="scientific">Kitasatospora kifunensis</name>
    <name type="common">Streptomyces kifunensis</name>
    <dbReference type="NCBI Taxonomy" id="58351"/>
    <lineage>
        <taxon>Bacteria</taxon>
        <taxon>Bacillati</taxon>
        <taxon>Actinomycetota</taxon>
        <taxon>Actinomycetes</taxon>
        <taxon>Kitasatosporales</taxon>
        <taxon>Streptomycetaceae</taxon>
        <taxon>Kitasatospora</taxon>
    </lineage>
</organism>
<name>A0A7W7VY15_KITKI</name>
<comment type="caution">
    <text evidence="2">The sequence shown here is derived from an EMBL/GenBank/DDBJ whole genome shotgun (WGS) entry which is preliminary data.</text>
</comment>
<evidence type="ECO:0000313" key="3">
    <source>
        <dbReference type="Proteomes" id="UP000540506"/>
    </source>
</evidence>
<gene>
    <name evidence="2" type="ORF">FHR34_006069</name>
</gene>
<dbReference type="RefSeq" id="WP_184941006.1">
    <property type="nucleotide sequence ID" value="NZ_JACHJV010000001.1"/>
</dbReference>
<proteinExistence type="predicted"/>
<dbReference type="AlphaFoldDB" id="A0A7W7VY15"/>